<name>A0A9D9HUV1_9BACT</name>
<evidence type="ECO:0000256" key="14">
    <source>
        <dbReference type="ARBA" id="ARBA00044770"/>
    </source>
</evidence>
<evidence type="ECO:0000256" key="5">
    <source>
        <dbReference type="ARBA" id="ARBA00022960"/>
    </source>
</evidence>
<dbReference type="GO" id="GO:0009252">
    <property type="term" value="P:peptidoglycan biosynthetic process"/>
    <property type="evidence" value="ECO:0007669"/>
    <property type="project" value="UniProtKB-KW"/>
</dbReference>
<evidence type="ECO:0000256" key="7">
    <source>
        <dbReference type="ARBA" id="ARBA00022989"/>
    </source>
</evidence>
<evidence type="ECO:0000256" key="17">
    <source>
        <dbReference type="SAM" id="Phobius"/>
    </source>
</evidence>
<feature type="transmembrane region" description="Helical" evidence="17">
    <location>
        <begin position="47"/>
        <end position="67"/>
    </location>
</feature>
<dbReference type="GO" id="GO:0005886">
    <property type="term" value="C:plasma membrane"/>
    <property type="evidence" value="ECO:0007669"/>
    <property type="project" value="TreeGrafter"/>
</dbReference>
<keyword evidence="3" id="KW-0808">Transferase</keyword>
<evidence type="ECO:0000256" key="2">
    <source>
        <dbReference type="ARBA" id="ARBA00022676"/>
    </source>
</evidence>
<feature type="region of interest" description="Disordered" evidence="16">
    <location>
        <begin position="400"/>
        <end position="419"/>
    </location>
</feature>
<comment type="subcellular location">
    <subcellularLocation>
        <location evidence="1">Membrane</location>
        <topology evidence="1">Multi-pass membrane protein</topology>
    </subcellularLocation>
</comment>
<feature type="transmembrane region" description="Helical" evidence="17">
    <location>
        <begin position="74"/>
        <end position="95"/>
    </location>
</feature>
<reference evidence="18" key="2">
    <citation type="journal article" date="2021" name="PeerJ">
        <title>Extensive microbial diversity within the chicken gut microbiome revealed by metagenomics and culture.</title>
        <authorList>
            <person name="Gilroy R."/>
            <person name="Ravi A."/>
            <person name="Getino M."/>
            <person name="Pursley I."/>
            <person name="Horton D.L."/>
            <person name="Alikhan N.F."/>
            <person name="Baker D."/>
            <person name="Gharbi K."/>
            <person name="Hall N."/>
            <person name="Watson M."/>
            <person name="Adriaenssens E.M."/>
            <person name="Foster-Nyarko E."/>
            <person name="Jarju S."/>
            <person name="Secka A."/>
            <person name="Antonio M."/>
            <person name="Oren A."/>
            <person name="Chaudhuri R.R."/>
            <person name="La Ragione R."/>
            <person name="Hildebrand F."/>
            <person name="Pallen M.J."/>
        </authorList>
    </citation>
    <scope>NUCLEOTIDE SEQUENCE</scope>
    <source>
        <strain evidence="18">G3-3990</strain>
    </source>
</reference>
<dbReference type="GO" id="GO:0015648">
    <property type="term" value="F:lipid-linked peptidoglycan transporter activity"/>
    <property type="evidence" value="ECO:0007669"/>
    <property type="project" value="TreeGrafter"/>
</dbReference>
<dbReference type="GO" id="GO:0051301">
    <property type="term" value="P:cell division"/>
    <property type="evidence" value="ECO:0007669"/>
    <property type="project" value="InterPro"/>
</dbReference>
<keyword evidence="4 17" id="KW-0812">Transmembrane</keyword>
<evidence type="ECO:0000256" key="10">
    <source>
        <dbReference type="ARBA" id="ARBA00033270"/>
    </source>
</evidence>
<dbReference type="PANTHER" id="PTHR30474:SF2">
    <property type="entry name" value="PEPTIDOGLYCAN GLYCOSYLTRANSFERASE FTSW-RELATED"/>
    <property type="match status" value="1"/>
</dbReference>
<evidence type="ECO:0000256" key="6">
    <source>
        <dbReference type="ARBA" id="ARBA00022984"/>
    </source>
</evidence>
<comment type="catalytic activity">
    <reaction evidence="15">
        <text>[GlcNAc-(1-&gt;4)-Mur2Ac(oyl-L-Ala-gamma-D-Glu-L-Lys-D-Ala-D-Ala)](n)-di-trans,octa-cis-undecaprenyl diphosphate + beta-D-GlcNAc-(1-&gt;4)-Mur2Ac(oyl-L-Ala-gamma-D-Glu-L-Lys-D-Ala-D-Ala)-di-trans,octa-cis-undecaprenyl diphosphate = [GlcNAc-(1-&gt;4)-Mur2Ac(oyl-L-Ala-gamma-D-Glu-L-Lys-D-Ala-D-Ala)](n+1)-di-trans,octa-cis-undecaprenyl diphosphate + di-trans,octa-cis-undecaprenyl diphosphate + H(+)</text>
        <dbReference type="Rhea" id="RHEA:23708"/>
        <dbReference type="Rhea" id="RHEA-COMP:9602"/>
        <dbReference type="Rhea" id="RHEA-COMP:9603"/>
        <dbReference type="ChEBI" id="CHEBI:15378"/>
        <dbReference type="ChEBI" id="CHEBI:58405"/>
        <dbReference type="ChEBI" id="CHEBI:60033"/>
        <dbReference type="ChEBI" id="CHEBI:78435"/>
        <dbReference type="EC" id="2.4.99.28"/>
    </reaction>
</comment>
<evidence type="ECO:0000256" key="11">
    <source>
        <dbReference type="ARBA" id="ARBA00038053"/>
    </source>
</evidence>
<evidence type="ECO:0000256" key="15">
    <source>
        <dbReference type="ARBA" id="ARBA00049902"/>
    </source>
</evidence>
<keyword evidence="6" id="KW-0573">Peptidoglycan synthesis</keyword>
<evidence type="ECO:0000256" key="12">
    <source>
        <dbReference type="ARBA" id="ARBA00041185"/>
    </source>
</evidence>
<comment type="similarity">
    <text evidence="11">Belongs to the SEDS family. FtsW subfamily.</text>
</comment>
<dbReference type="PANTHER" id="PTHR30474">
    <property type="entry name" value="CELL CYCLE PROTEIN"/>
    <property type="match status" value="1"/>
</dbReference>
<feature type="transmembrane region" description="Helical" evidence="17">
    <location>
        <begin position="12"/>
        <end position="35"/>
    </location>
</feature>
<gene>
    <name evidence="18" type="ORF">IAA73_08235</name>
</gene>
<keyword evidence="5" id="KW-0133">Cell shape</keyword>
<feature type="transmembrane region" description="Helical" evidence="17">
    <location>
        <begin position="146"/>
        <end position="175"/>
    </location>
</feature>
<evidence type="ECO:0000256" key="3">
    <source>
        <dbReference type="ARBA" id="ARBA00022679"/>
    </source>
</evidence>
<evidence type="ECO:0000256" key="8">
    <source>
        <dbReference type="ARBA" id="ARBA00023136"/>
    </source>
</evidence>
<keyword evidence="2" id="KW-0328">Glycosyltransferase</keyword>
<keyword evidence="7 17" id="KW-1133">Transmembrane helix</keyword>
<feature type="transmembrane region" description="Helical" evidence="17">
    <location>
        <begin position="358"/>
        <end position="378"/>
    </location>
</feature>
<protein>
    <recommendedName>
        <fullName evidence="12">Probable peptidoglycan glycosyltransferase FtsW</fullName>
        <ecNumber evidence="14">2.4.99.28</ecNumber>
    </recommendedName>
    <alternativeName>
        <fullName evidence="13">Cell division protein FtsW</fullName>
    </alternativeName>
    <alternativeName>
        <fullName evidence="10">Cell wall polymerase</fullName>
    </alternativeName>
    <alternativeName>
        <fullName evidence="9">Peptidoglycan polymerase</fullName>
    </alternativeName>
</protein>
<dbReference type="GO" id="GO:0008955">
    <property type="term" value="F:peptidoglycan glycosyltransferase activity"/>
    <property type="evidence" value="ECO:0007669"/>
    <property type="project" value="UniProtKB-EC"/>
</dbReference>
<dbReference type="Pfam" id="PF01098">
    <property type="entry name" value="FTSW_RODA_SPOVE"/>
    <property type="match status" value="1"/>
</dbReference>
<dbReference type="AlphaFoldDB" id="A0A9D9HUV1"/>
<evidence type="ECO:0000256" key="13">
    <source>
        <dbReference type="ARBA" id="ARBA00041418"/>
    </source>
</evidence>
<dbReference type="EC" id="2.4.99.28" evidence="14"/>
<evidence type="ECO:0000313" key="18">
    <source>
        <dbReference type="EMBL" id="MBO8460303.1"/>
    </source>
</evidence>
<evidence type="ECO:0000313" key="19">
    <source>
        <dbReference type="Proteomes" id="UP000823641"/>
    </source>
</evidence>
<evidence type="ECO:0000256" key="16">
    <source>
        <dbReference type="SAM" id="MobiDB-lite"/>
    </source>
</evidence>
<dbReference type="EMBL" id="JADIMG010000079">
    <property type="protein sequence ID" value="MBO8460303.1"/>
    <property type="molecule type" value="Genomic_DNA"/>
</dbReference>
<dbReference type="InterPro" id="IPR001182">
    <property type="entry name" value="FtsW/RodA"/>
</dbReference>
<feature type="transmembrane region" description="Helical" evidence="17">
    <location>
        <begin position="282"/>
        <end position="308"/>
    </location>
</feature>
<evidence type="ECO:0000256" key="1">
    <source>
        <dbReference type="ARBA" id="ARBA00004141"/>
    </source>
</evidence>
<dbReference type="GO" id="GO:0032153">
    <property type="term" value="C:cell division site"/>
    <property type="evidence" value="ECO:0007669"/>
    <property type="project" value="TreeGrafter"/>
</dbReference>
<feature type="transmembrane region" description="Helical" evidence="17">
    <location>
        <begin position="320"/>
        <end position="338"/>
    </location>
</feature>
<dbReference type="GO" id="GO:0008360">
    <property type="term" value="P:regulation of cell shape"/>
    <property type="evidence" value="ECO:0007669"/>
    <property type="project" value="UniProtKB-KW"/>
</dbReference>
<organism evidence="18 19">
    <name type="scientific">Candidatus Gallipaludibacter merdavium</name>
    <dbReference type="NCBI Taxonomy" id="2840839"/>
    <lineage>
        <taxon>Bacteria</taxon>
        <taxon>Pseudomonadati</taxon>
        <taxon>Bacteroidota</taxon>
        <taxon>Bacteroidia</taxon>
        <taxon>Bacteroidales</taxon>
        <taxon>Candidatus Gallipaludibacter</taxon>
    </lineage>
</organism>
<accession>A0A9D9HUV1</accession>
<comment type="caution">
    <text evidence="18">The sequence shown here is derived from an EMBL/GenBank/DDBJ whole genome shotgun (WGS) entry which is preliminary data.</text>
</comment>
<reference evidence="18" key="1">
    <citation type="submission" date="2020-10" db="EMBL/GenBank/DDBJ databases">
        <authorList>
            <person name="Gilroy R."/>
        </authorList>
    </citation>
    <scope>NUCLEOTIDE SEQUENCE</scope>
    <source>
        <strain evidence="18">G3-3990</strain>
    </source>
</reference>
<proteinExistence type="inferred from homology"/>
<feature type="transmembrane region" description="Helical" evidence="17">
    <location>
        <begin position="187"/>
        <end position="205"/>
    </location>
</feature>
<evidence type="ECO:0000256" key="9">
    <source>
        <dbReference type="ARBA" id="ARBA00032370"/>
    </source>
</evidence>
<keyword evidence="8 17" id="KW-0472">Membrane</keyword>
<evidence type="ECO:0000256" key="4">
    <source>
        <dbReference type="ARBA" id="ARBA00022692"/>
    </source>
</evidence>
<feature type="compositionally biased region" description="Acidic residues" evidence="16">
    <location>
        <begin position="404"/>
        <end position="419"/>
    </location>
</feature>
<sequence length="419" mass="46780">MKFLKRYFIGDTYIWLIYIALCAWSAIVMFSASSALAYKANSYMDPVISHMSFLAIGIAIVMLGQIMPRNLVRYGGIILCWISIVMLIAVLFIGVSDNNINARWLNILGFQFQPSEFGKLALILTLAHYMSTIHDSQSESKNYKIAFGYIICICGLIVFTNLSTAILLFAVSLTMMFVSGLPFFKRILLPIVIIAAIGVCGYFIVKVTPYESMPSILRRSYTWVGRIDRFMDKENEEDKYTVTDENIQEIYSQLAIAKGGLIGVGPGNSVERDFLPLAYADYIYAIIVEEFGSIGGIIIIMLYLSLLFRAGYLANRMKNSYDSIAIMGLASMITYQALLNICVATNTGPVTGQPLPLISHGGTSIVLTSCYFAIIMCLQRHNKLEEEEEKAATEDAQLVTVQDLPEEEELPTEEILEEK</sequence>
<dbReference type="Proteomes" id="UP000823641">
    <property type="component" value="Unassembled WGS sequence"/>
</dbReference>